<evidence type="ECO:0000256" key="6">
    <source>
        <dbReference type="SAM" id="MobiDB-lite"/>
    </source>
</evidence>
<evidence type="ECO:0000256" key="4">
    <source>
        <dbReference type="ARBA" id="ARBA00023004"/>
    </source>
</evidence>
<dbReference type="GO" id="GO:0046872">
    <property type="term" value="F:metal ion binding"/>
    <property type="evidence" value="ECO:0007669"/>
    <property type="project" value="UniProtKB-KW"/>
</dbReference>
<accession>A0A812L1E3</accession>
<dbReference type="Proteomes" id="UP000604046">
    <property type="component" value="Unassembled WGS sequence"/>
</dbReference>
<evidence type="ECO:0000256" key="1">
    <source>
        <dbReference type="ARBA" id="ARBA00006787"/>
    </source>
</evidence>
<keyword evidence="4 5" id="KW-0408">Iron</keyword>
<keyword evidence="2 5" id="KW-0479">Metal-binding</keyword>
<dbReference type="PANTHER" id="PTHR10543:SF89">
    <property type="entry name" value="CAROTENOID 9,10(9',10')-CLEAVAGE DIOXYGENASE 1"/>
    <property type="match status" value="1"/>
</dbReference>
<evidence type="ECO:0000313" key="8">
    <source>
        <dbReference type="Proteomes" id="UP000604046"/>
    </source>
</evidence>
<evidence type="ECO:0000313" key="7">
    <source>
        <dbReference type="EMBL" id="CAE7234093.1"/>
    </source>
</evidence>
<dbReference type="AlphaFoldDB" id="A0A812L1E3"/>
<feature type="binding site" evidence="5">
    <location>
        <position position="615"/>
    </location>
    <ligand>
        <name>Fe cation</name>
        <dbReference type="ChEBI" id="CHEBI:24875"/>
        <note>catalytic</note>
    </ligand>
</feature>
<evidence type="ECO:0000256" key="5">
    <source>
        <dbReference type="PIRSR" id="PIRSR604294-1"/>
    </source>
</evidence>
<evidence type="ECO:0000256" key="2">
    <source>
        <dbReference type="ARBA" id="ARBA00022723"/>
    </source>
</evidence>
<feature type="compositionally biased region" description="Low complexity" evidence="6">
    <location>
        <begin position="31"/>
        <end position="42"/>
    </location>
</feature>
<feature type="binding site" evidence="5">
    <location>
        <position position="335"/>
    </location>
    <ligand>
        <name>Fe cation</name>
        <dbReference type="ChEBI" id="CHEBI:24875"/>
        <note>catalytic</note>
    </ligand>
</feature>
<feature type="region of interest" description="Disordered" evidence="6">
    <location>
        <begin position="23"/>
        <end position="42"/>
    </location>
</feature>
<comment type="similarity">
    <text evidence="1">Belongs to the carotenoid oxygenase family.</text>
</comment>
<gene>
    <name evidence="7" type="primary">NCED3</name>
    <name evidence="7" type="ORF">SNAT2548_LOCUS9844</name>
</gene>
<comment type="caution">
    <text evidence="7">The sequence shown here is derived from an EMBL/GenBank/DDBJ whole genome shotgun (WGS) entry which is preliminary data.</text>
</comment>
<dbReference type="Pfam" id="PF03055">
    <property type="entry name" value="RPE65"/>
    <property type="match status" value="1"/>
</dbReference>
<dbReference type="OrthoDB" id="1069523at2759"/>
<feature type="binding site" evidence="5">
    <location>
        <position position="284"/>
    </location>
    <ligand>
        <name>Fe cation</name>
        <dbReference type="ChEBI" id="CHEBI:24875"/>
        <note>catalytic</note>
    </ligand>
</feature>
<dbReference type="GO" id="GO:0016121">
    <property type="term" value="P:carotene catabolic process"/>
    <property type="evidence" value="ECO:0007669"/>
    <property type="project" value="TreeGrafter"/>
</dbReference>
<name>A0A812L1E3_9DINO</name>
<dbReference type="EMBL" id="CAJNDS010000787">
    <property type="protein sequence ID" value="CAE7234093.1"/>
    <property type="molecule type" value="Genomic_DNA"/>
</dbReference>
<evidence type="ECO:0000256" key="3">
    <source>
        <dbReference type="ARBA" id="ARBA00023002"/>
    </source>
</evidence>
<comment type="cofactor">
    <cofactor evidence="5">
        <name>Fe(2+)</name>
        <dbReference type="ChEBI" id="CHEBI:29033"/>
    </cofactor>
    <text evidence="5">Binds 1 Fe(2+) ion per subunit.</text>
</comment>
<dbReference type="InterPro" id="IPR004294">
    <property type="entry name" value="Carotenoid_Oase"/>
</dbReference>
<protein>
    <submittedName>
        <fullName evidence="7">NCED3 protein</fullName>
    </submittedName>
</protein>
<dbReference type="PANTHER" id="PTHR10543">
    <property type="entry name" value="BETA-CAROTENE DIOXYGENASE"/>
    <property type="match status" value="1"/>
</dbReference>
<proteinExistence type="inferred from homology"/>
<keyword evidence="3" id="KW-0560">Oxidoreductase</keyword>
<dbReference type="GO" id="GO:0010436">
    <property type="term" value="F:carotenoid dioxygenase activity"/>
    <property type="evidence" value="ECO:0007669"/>
    <property type="project" value="TreeGrafter"/>
</dbReference>
<reference evidence="7" key="1">
    <citation type="submission" date="2021-02" db="EMBL/GenBank/DDBJ databases">
        <authorList>
            <person name="Dougan E. K."/>
            <person name="Rhodes N."/>
            <person name="Thang M."/>
            <person name="Chan C."/>
        </authorList>
    </citation>
    <scope>NUCLEOTIDE SEQUENCE</scope>
</reference>
<keyword evidence="8" id="KW-1185">Reference proteome</keyword>
<organism evidence="7 8">
    <name type="scientific">Symbiodinium natans</name>
    <dbReference type="NCBI Taxonomy" id="878477"/>
    <lineage>
        <taxon>Eukaryota</taxon>
        <taxon>Sar</taxon>
        <taxon>Alveolata</taxon>
        <taxon>Dinophyceae</taxon>
        <taxon>Suessiales</taxon>
        <taxon>Symbiodiniaceae</taxon>
        <taxon>Symbiodinium</taxon>
    </lineage>
</organism>
<feature type="binding site" evidence="5">
    <location>
        <position position="400"/>
    </location>
    <ligand>
        <name>Fe cation</name>
        <dbReference type="ChEBI" id="CHEBI:24875"/>
        <note>catalytic</note>
    </ligand>
</feature>
<sequence length="628" mass="68975">MEWRPGTALPLDTGQLQLTRRGIPRHDQRCSSKAPSSKSGLSSLAAAAVAAGRLRGRRLTRSGSHGFSDAAVGELDASDLRQLGRPPAWLLEAKDRNLQLLDGWEPVSSELTLRDLHIRGRVPAHVRGGIFLRNGPNQAMAPVSMQDYHIFDGHGMIHAVHFLGEHEATYTRRYVRTQALQFEESQGQCLYTGMKKMLPQFPTFFWLLFEKYFGSSGSTDSPYWVIQNRNPANNGCTVHAGRVLATWEAGWAYEMRLPDLDTLGLFSFEGSWKDGAVTDNCSAHGKQDPETGQLITISYNMIELPPWLRVITASADGTLEKTVKVPLPSGAALLHDFGITSTRVILNVGPLNLVPLKMVSGAPPFDFDFSAKCYFGILSRSSDSADDVIWVEAENCFNFHVLNAYDDPTDPNRVIVHTFRQDYTLGLGMGSKLNEETRTSPHGRPLQGDTAVLHRWVLDVQEARVVQSKRLHEPPTGPNRSWLSDFGAVNPRYVGRPHCFGWSLGFASEIQEGAAVPEGSVARFTKVLKHDLVTGELFEHDLRESAGAAEAEEGRFVCNDLTVVPGVGGGEEDASLVLLVHDLEEETAELRVLDASTLTLQCAAEIPTRVPLGFHCSFAAAGSFDPAH</sequence>